<keyword evidence="7" id="KW-0963">Cytoplasm</keyword>
<keyword evidence="10 19" id="KW-0418">Kinase</keyword>
<dbReference type="eggNOG" id="COG4585">
    <property type="taxonomic scope" value="Bacteria"/>
</dbReference>
<evidence type="ECO:0000256" key="16">
    <source>
        <dbReference type="SAM" id="MobiDB-lite"/>
    </source>
</evidence>
<dbReference type="GO" id="GO:0005737">
    <property type="term" value="C:cytoplasm"/>
    <property type="evidence" value="ECO:0007669"/>
    <property type="project" value="UniProtKB-SubCell"/>
</dbReference>
<feature type="transmembrane region" description="Helical" evidence="17">
    <location>
        <begin position="140"/>
        <end position="157"/>
    </location>
</feature>
<evidence type="ECO:0000256" key="5">
    <source>
        <dbReference type="ARBA" id="ARBA00017322"/>
    </source>
</evidence>
<dbReference type="GO" id="GO:0046983">
    <property type="term" value="F:protein dimerization activity"/>
    <property type="evidence" value="ECO:0007669"/>
    <property type="project" value="InterPro"/>
</dbReference>
<evidence type="ECO:0000256" key="11">
    <source>
        <dbReference type="ARBA" id="ARBA00023004"/>
    </source>
</evidence>
<comment type="function">
    <text evidence="14">Member of the two-component regulatory system NreB/NreC involved in the control of dissimilatory nitrate/nitrite reduction in response to oxygen. NreB functions as a direct oxygen sensor histidine kinase which is autophosphorylated, in the absence of oxygen, probably at the conserved histidine residue, and transfers its phosphate group probably to a conserved aspartate residue of NreC. NreB/NreC activates the expression of the nitrate (narGHJI) and nitrite (nir) reductase operons, as well as the putative nitrate transporter gene narT.</text>
</comment>
<keyword evidence="11" id="KW-0408">Iron</keyword>
<dbReference type="GO" id="GO:0016020">
    <property type="term" value="C:membrane"/>
    <property type="evidence" value="ECO:0007669"/>
    <property type="project" value="InterPro"/>
</dbReference>
<dbReference type="SMART" id="SM00387">
    <property type="entry name" value="HATPase_c"/>
    <property type="match status" value="1"/>
</dbReference>
<dbReference type="EMBL" id="BAGZ01000017">
    <property type="protein sequence ID" value="GAB78961.1"/>
    <property type="molecule type" value="Genomic_DNA"/>
</dbReference>
<evidence type="ECO:0000313" key="19">
    <source>
        <dbReference type="EMBL" id="GAB78961.1"/>
    </source>
</evidence>
<dbReference type="InterPro" id="IPR036890">
    <property type="entry name" value="HATPase_C_sf"/>
</dbReference>
<keyword evidence="17" id="KW-1133">Transmembrane helix</keyword>
<dbReference type="Pfam" id="PF02518">
    <property type="entry name" value="HATPase_c"/>
    <property type="match status" value="1"/>
</dbReference>
<evidence type="ECO:0000256" key="10">
    <source>
        <dbReference type="ARBA" id="ARBA00022777"/>
    </source>
</evidence>
<evidence type="ECO:0000313" key="20">
    <source>
        <dbReference type="Proteomes" id="UP000008495"/>
    </source>
</evidence>
<feature type="transmembrane region" description="Helical" evidence="17">
    <location>
        <begin position="72"/>
        <end position="99"/>
    </location>
</feature>
<evidence type="ECO:0000256" key="2">
    <source>
        <dbReference type="ARBA" id="ARBA00001966"/>
    </source>
</evidence>
<keyword evidence="12" id="KW-0902">Two-component regulatory system</keyword>
<dbReference type="InterPro" id="IPR050482">
    <property type="entry name" value="Sensor_HK_TwoCompSys"/>
</dbReference>
<evidence type="ECO:0000256" key="3">
    <source>
        <dbReference type="ARBA" id="ARBA00004496"/>
    </source>
</evidence>
<dbReference type="PANTHER" id="PTHR24421">
    <property type="entry name" value="NITRATE/NITRITE SENSOR PROTEIN NARX-RELATED"/>
    <property type="match status" value="1"/>
</dbReference>
<organism evidence="19 20">
    <name type="scientific">Austwickia chelonae NBRC 105200</name>
    <dbReference type="NCBI Taxonomy" id="1184607"/>
    <lineage>
        <taxon>Bacteria</taxon>
        <taxon>Bacillati</taxon>
        <taxon>Actinomycetota</taxon>
        <taxon>Actinomycetes</taxon>
        <taxon>Micrococcales</taxon>
        <taxon>Dermatophilaceae</taxon>
        <taxon>Austwickia</taxon>
    </lineage>
</organism>
<feature type="region of interest" description="Disordered" evidence="16">
    <location>
        <begin position="413"/>
        <end position="433"/>
    </location>
</feature>
<dbReference type="CDD" id="cd16917">
    <property type="entry name" value="HATPase_UhpB-NarQ-NarX-like"/>
    <property type="match status" value="1"/>
</dbReference>
<keyword evidence="6" id="KW-0004">4Fe-4S</keyword>
<evidence type="ECO:0000256" key="17">
    <source>
        <dbReference type="SAM" id="Phobius"/>
    </source>
</evidence>
<dbReference type="AlphaFoldDB" id="K6UNG5"/>
<feature type="transmembrane region" description="Helical" evidence="17">
    <location>
        <begin position="20"/>
        <end position="51"/>
    </location>
</feature>
<evidence type="ECO:0000259" key="18">
    <source>
        <dbReference type="PROSITE" id="PS50109"/>
    </source>
</evidence>
<keyword evidence="13" id="KW-0411">Iron-sulfur</keyword>
<comment type="caution">
    <text evidence="19">The sequence shown here is derived from an EMBL/GenBank/DDBJ whole genome shotgun (WGS) entry which is preliminary data.</text>
</comment>
<accession>K6UNG5</accession>
<dbReference type="STRING" id="100225.SAMN05421595_0177"/>
<name>K6UNG5_9MICO</name>
<sequence length="433" mass="44772">MTAVEAFPTRTGISPWDVVYFGWLAATLAVLIYAGSGIDRIVVAVGVGLVAAERPLTSRSSGGLMRGATVPVGLRIALLVFGVVLVAFGSPLVVLVLPIVVPRVFLAMSLGPAMVTAGVLFAASSLAVHFHGVEPRGWSTVPLAVGFVLCLMAGAWVSQVMALSESRAQAVLALQASQAELTRVSRQAGVSAERSRMAQEVHDGVTQRLTVTRMLLEAARLRHEAGASEEAQSRTAMAHDQVLCALAELRALLAETADTEAPSDGPTFAGSVESSVLAVAGGAGLESRTQVLVSDTDLRPEVRSVLLRVLREALSNVAAHAQARSVDVSVTRSGEWVVLSVSDDGIGVDGTAEGSALAGHGLGVKGMRARAETVGGRVSIDGGAGEGTVLTAWLPWGSTQFLASNAHAEESDMVSHHCGGPAVEATTLEGRQR</sequence>
<proteinExistence type="predicted"/>
<gene>
    <name evidence="19" type="ORF">AUCHE_17_01760</name>
</gene>
<comment type="subcellular location">
    <subcellularLocation>
        <location evidence="3">Cytoplasm</location>
    </subcellularLocation>
</comment>
<evidence type="ECO:0000256" key="13">
    <source>
        <dbReference type="ARBA" id="ARBA00023014"/>
    </source>
</evidence>
<evidence type="ECO:0000256" key="9">
    <source>
        <dbReference type="ARBA" id="ARBA00022723"/>
    </source>
</evidence>
<dbReference type="Gene3D" id="3.30.565.10">
    <property type="entry name" value="Histidine kinase-like ATPase, C-terminal domain"/>
    <property type="match status" value="1"/>
</dbReference>
<feature type="transmembrane region" description="Helical" evidence="17">
    <location>
        <begin position="105"/>
        <end position="128"/>
    </location>
</feature>
<keyword evidence="8" id="KW-0808">Transferase</keyword>
<keyword evidence="9" id="KW-0479">Metal-binding</keyword>
<dbReference type="Gene3D" id="1.20.5.1930">
    <property type="match status" value="1"/>
</dbReference>
<dbReference type="Pfam" id="PF07730">
    <property type="entry name" value="HisKA_3"/>
    <property type="match status" value="1"/>
</dbReference>
<dbReference type="OrthoDB" id="144293at2"/>
<comment type="catalytic activity">
    <reaction evidence="1">
        <text>ATP + protein L-histidine = ADP + protein N-phospho-L-histidine.</text>
        <dbReference type="EC" id="2.7.13.3"/>
    </reaction>
</comment>
<evidence type="ECO:0000256" key="7">
    <source>
        <dbReference type="ARBA" id="ARBA00022490"/>
    </source>
</evidence>
<evidence type="ECO:0000256" key="15">
    <source>
        <dbReference type="ARBA" id="ARBA00030800"/>
    </source>
</evidence>
<dbReference type="InterPro" id="IPR011712">
    <property type="entry name" value="Sig_transdc_His_kin_sub3_dim/P"/>
</dbReference>
<dbReference type="PANTHER" id="PTHR24421:SF61">
    <property type="entry name" value="OXYGEN SENSOR HISTIDINE KINASE NREB"/>
    <property type="match status" value="1"/>
</dbReference>
<evidence type="ECO:0000256" key="4">
    <source>
        <dbReference type="ARBA" id="ARBA00012438"/>
    </source>
</evidence>
<keyword evidence="17" id="KW-0812">Transmembrane</keyword>
<dbReference type="PRINTS" id="PR00344">
    <property type="entry name" value="BCTRLSENSOR"/>
</dbReference>
<dbReference type="InterPro" id="IPR005467">
    <property type="entry name" value="His_kinase_dom"/>
</dbReference>
<feature type="domain" description="Histidine kinase" evidence="18">
    <location>
        <begin position="306"/>
        <end position="398"/>
    </location>
</feature>
<evidence type="ECO:0000256" key="8">
    <source>
        <dbReference type="ARBA" id="ARBA00022679"/>
    </source>
</evidence>
<dbReference type="InterPro" id="IPR004358">
    <property type="entry name" value="Sig_transdc_His_kin-like_C"/>
</dbReference>
<dbReference type="InterPro" id="IPR003594">
    <property type="entry name" value="HATPase_dom"/>
</dbReference>
<evidence type="ECO:0000256" key="12">
    <source>
        <dbReference type="ARBA" id="ARBA00023012"/>
    </source>
</evidence>
<keyword evidence="20" id="KW-1185">Reference proteome</keyword>
<dbReference type="EC" id="2.7.13.3" evidence="4"/>
<reference evidence="19 20" key="1">
    <citation type="submission" date="2012-08" db="EMBL/GenBank/DDBJ databases">
        <title>Whole genome shotgun sequence of Austwickia chelonae NBRC 105200.</title>
        <authorList>
            <person name="Yoshida I."/>
            <person name="Hosoyama A."/>
            <person name="Tsuchikane K."/>
            <person name="Katsumata H."/>
            <person name="Ando Y."/>
            <person name="Ohji S."/>
            <person name="Hamada M."/>
            <person name="Tamura T."/>
            <person name="Yamazoe A."/>
            <person name="Yamazaki S."/>
            <person name="Fujita N."/>
        </authorList>
    </citation>
    <scope>NUCLEOTIDE SEQUENCE [LARGE SCALE GENOMIC DNA]</scope>
    <source>
        <strain evidence="19 20">NBRC 105200</strain>
    </source>
</reference>
<dbReference type="GO" id="GO:0051539">
    <property type="term" value="F:4 iron, 4 sulfur cluster binding"/>
    <property type="evidence" value="ECO:0007669"/>
    <property type="project" value="UniProtKB-KW"/>
</dbReference>
<evidence type="ECO:0000256" key="14">
    <source>
        <dbReference type="ARBA" id="ARBA00024827"/>
    </source>
</evidence>
<comment type="cofactor">
    <cofactor evidence="2">
        <name>[4Fe-4S] cluster</name>
        <dbReference type="ChEBI" id="CHEBI:49883"/>
    </cofactor>
</comment>
<dbReference type="PROSITE" id="PS50109">
    <property type="entry name" value="HIS_KIN"/>
    <property type="match status" value="1"/>
</dbReference>
<evidence type="ECO:0000256" key="1">
    <source>
        <dbReference type="ARBA" id="ARBA00000085"/>
    </source>
</evidence>
<protein>
    <recommendedName>
        <fullName evidence="5">Oxygen sensor histidine kinase NreB</fullName>
        <ecNumber evidence="4">2.7.13.3</ecNumber>
    </recommendedName>
    <alternativeName>
        <fullName evidence="15">Nitrogen regulation protein B</fullName>
    </alternativeName>
</protein>
<dbReference type="SUPFAM" id="SSF55874">
    <property type="entry name" value="ATPase domain of HSP90 chaperone/DNA topoisomerase II/histidine kinase"/>
    <property type="match status" value="1"/>
</dbReference>
<dbReference type="RefSeq" id="WP_006503718.1">
    <property type="nucleotide sequence ID" value="NZ_BAGZ01000017.1"/>
</dbReference>
<evidence type="ECO:0000256" key="6">
    <source>
        <dbReference type="ARBA" id="ARBA00022485"/>
    </source>
</evidence>
<keyword evidence="17" id="KW-0472">Membrane</keyword>
<dbReference type="Proteomes" id="UP000008495">
    <property type="component" value="Unassembled WGS sequence"/>
</dbReference>
<dbReference type="GO" id="GO:0000155">
    <property type="term" value="F:phosphorelay sensor kinase activity"/>
    <property type="evidence" value="ECO:0007669"/>
    <property type="project" value="InterPro"/>
</dbReference>
<dbReference type="GO" id="GO:0046872">
    <property type="term" value="F:metal ion binding"/>
    <property type="evidence" value="ECO:0007669"/>
    <property type="project" value="UniProtKB-KW"/>
</dbReference>